<protein>
    <submittedName>
        <fullName evidence="2">Uncharacterized protein</fullName>
    </submittedName>
</protein>
<dbReference type="EMBL" id="PQIB02000007">
    <property type="protein sequence ID" value="RLN08158.1"/>
    <property type="molecule type" value="Genomic_DNA"/>
</dbReference>
<evidence type="ECO:0000313" key="2">
    <source>
        <dbReference type="EMBL" id="RLN08158.1"/>
    </source>
</evidence>
<reference evidence="3" key="1">
    <citation type="journal article" date="2019" name="Nat. Commun.">
        <title>The genome of broomcorn millet.</title>
        <authorList>
            <person name="Zou C."/>
            <person name="Miki D."/>
            <person name="Li D."/>
            <person name="Tang Q."/>
            <person name="Xiao L."/>
            <person name="Rajput S."/>
            <person name="Deng P."/>
            <person name="Jia W."/>
            <person name="Huang R."/>
            <person name="Zhang M."/>
            <person name="Sun Y."/>
            <person name="Hu J."/>
            <person name="Fu X."/>
            <person name="Schnable P.S."/>
            <person name="Li F."/>
            <person name="Zhang H."/>
            <person name="Feng B."/>
            <person name="Zhu X."/>
            <person name="Liu R."/>
            <person name="Schnable J.C."/>
            <person name="Zhu J.-K."/>
            <person name="Zhang H."/>
        </authorList>
    </citation>
    <scope>NUCLEOTIDE SEQUENCE [LARGE SCALE GENOMIC DNA]</scope>
</reference>
<comment type="caution">
    <text evidence="2">The sequence shown here is derived from an EMBL/GenBank/DDBJ whole genome shotgun (WGS) entry which is preliminary data.</text>
</comment>
<dbReference type="PANTHER" id="PTHR19338">
    <property type="entry name" value="TRANSLOCASE OF INNER MITOCHONDRIAL MEMBRANE 13 HOMOLOG"/>
    <property type="match status" value="1"/>
</dbReference>
<evidence type="ECO:0000313" key="3">
    <source>
        <dbReference type="Proteomes" id="UP000275267"/>
    </source>
</evidence>
<dbReference type="Proteomes" id="UP000275267">
    <property type="component" value="Unassembled WGS sequence"/>
</dbReference>
<feature type="coiled-coil region" evidence="1">
    <location>
        <begin position="11"/>
        <end position="38"/>
    </location>
</feature>
<evidence type="ECO:0000256" key="1">
    <source>
        <dbReference type="SAM" id="Coils"/>
    </source>
</evidence>
<name>A0A3L6RQV9_PANMI</name>
<accession>A0A3L6RQV9</accession>
<keyword evidence="3" id="KW-1185">Reference proteome</keyword>
<dbReference type="PANTHER" id="PTHR19338:SF75">
    <property type="entry name" value="OS08G0170100 PROTEIN"/>
    <property type="match status" value="1"/>
</dbReference>
<dbReference type="OrthoDB" id="690251at2759"/>
<sequence length="74" mass="8603">MIKMFTKGMDRHRIAQEIKDIKERVKDTAERRDRYKVDTICPTTTSIDPRIMALYTKTKDLVGIDDAKEDVIAC</sequence>
<proteinExistence type="predicted"/>
<gene>
    <name evidence="2" type="ORF">C2845_PM11G25050</name>
</gene>
<organism evidence="2 3">
    <name type="scientific">Panicum miliaceum</name>
    <name type="common">Proso millet</name>
    <name type="synonym">Broomcorn millet</name>
    <dbReference type="NCBI Taxonomy" id="4540"/>
    <lineage>
        <taxon>Eukaryota</taxon>
        <taxon>Viridiplantae</taxon>
        <taxon>Streptophyta</taxon>
        <taxon>Embryophyta</taxon>
        <taxon>Tracheophyta</taxon>
        <taxon>Spermatophyta</taxon>
        <taxon>Magnoliopsida</taxon>
        <taxon>Liliopsida</taxon>
        <taxon>Poales</taxon>
        <taxon>Poaceae</taxon>
        <taxon>PACMAD clade</taxon>
        <taxon>Panicoideae</taxon>
        <taxon>Panicodae</taxon>
        <taxon>Paniceae</taxon>
        <taxon>Panicinae</taxon>
        <taxon>Panicum</taxon>
        <taxon>Panicum sect. Panicum</taxon>
    </lineage>
</organism>
<keyword evidence="1" id="KW-0175">Coiled coil</keyword>
<dbReference type="AlphaFoldDB" id="A0A3L6RQV9"/>
<dbReference type="STRING" id="4540.A0A3L6RQV9"/>